<dbReference type="PANTHER" id="PTHR22945">
    <property type="entry name" value="SERPENTINE RECEPTOR, CLASS D DELTA"/>
    <property type="match status" value="1"/>
</dbReference>
<accession>A0A3P8AL68</accession>
<dbReference type="GO" id="GO:0016020">
    <property type="term" value="C:membrane"/>
    <property type="evidence" value="ECO:0007669"/>
    <property type="project" value="UniProtKB-SubCell"/>
</dbReference>
<organism evidence="7">
    <name type="scientific">Heligmosomoides polygyrus</name>
    <name type="common">Parasitic roundworm</name>
    <dbReference type="NCBI Taxonomy" id="6339"/>
    <lineage>
        <taxon>Eukaryota</taxon>
        <taxon>Metazoa</taxon>
        <taxon>Ecdysozoa</taxon>
        <taxon>Nematoda</taxon>
        <taxon>Chromadorea</taxon>
        <taxon>Rhabditida</taxon>
        <taxon>Rhabditina</taxon>
        <taxon>Rhabditomorpha</taxon>
        <taxon>Strongyloidea</taxon>
        <taxon>Heligmosomidae</taxon>
        <taxon>Heligmosomoides</taxon>
    </lineage>
</organism>
<evidence type="ECO:0000256" key="5">
    <source>
        <dbReference type="ARBA" id="ARBA00023136"/>
    </source>
</evidence>
<evidence type="ECO:0000256" key="2">
    <source>
        <dbReference type="ARBA" id="ARBA00009166"/>
    </source>
</evidence>
<dbReference type="InterPro" id="IPR019421">
    <property type="entry name" value="7TM_GPCR_serpentine_rcpt_Srd"/>
</dbReference>
<evidence type="ECO:0000313" key="8">
    <source>
        <dbReference type="Proteomes" id="UP000050761"/>
    </source>
</evidence>
<name>A0A3P8AL68_HELPZ</name>
<comment type="subcellular location">
    <subcellularLocation>
        <location evidence="1">Membrane</location>
        <topology evidence="1">Multi-pass membrane protein</topology>
    </subcellularLocation>
</comment>
<evidence type="ECO:0000256" key="6">
    <source>
        <dbReference type="SAM" id="Phobius"/>
    </source>
</evidence>
<proteinExistence type="inferred from homology"/>
<protein>
    <submittedName>
        <fullName evidence="9">G protein-coupled receptor</fullName>
    </submittedName>
</protein>
<dbReference type="Pfam" id="PF10317">
    <property type="entry name" value="7TM_GPCR_Srd"/>
    <property type="match status" value="1"/>
</dbReference>
<feature type="transmembrane region" description="Helical" evidence="6">
    <location>
        <begin position="12"/>
        <end position="33"/>
    </location>
</feature>
<dbReference type="WBParaSite" id="HPBE_0001353701-mRNA-1">
    <property type="protein sequence ID" value="HPBE_0001353701-mRNA-1"/>
    <property type="gene ID" value="HPBE_0001353701"/>
</dbReference>
<evidence type="ECO:0000256" key="3">
    <source>
        <dbReference type="ARBA" id="ARBA00022692"/>
    </source>
</evidence>
<keyword evidence="3 6" id="KW-0812">Transmembrane</keyword>
<evidence type="ECO:0000256" key="4">
    <source>
        <dbReference type="ARBA" id="ARBA00022989"/>
    </source>
</evidence>
<dbReference type="OrthoDB" id="5873607at2759"/>
<feature type="transmembrane region" description="Helical" evidence="6">
    <location>
        <begin position="190"/>
        <end position="207"/>
    </location>
</feature>
<keyword evidence="4 6" id="KW-1133">Transmembrane helix</keyword>
<evidence type="ECO:0000313" key="9">
    <source>
        <dbReference type="WBParaSite" id="HPBE_0001353701-mRNA-1"/>
    </source>
</evidence>
<feature type="transmembrane region" description="Helical" evidence="6">
    <location>
        <begin position="130"/>
        <end position="151"/>
    </location>
</feature>
<reference evidence="9" key="2">
    <citation type="submission" date="2019-09" db="UniProtKB">
        <authorList>
            <consortium name="WormBaseParasite"/>
        </authorList>
    </citation>
    <scope>IDENTIFICATION</scope>
</reference>
<dbReference type="InterPro" id="IPR050920">
    <property type="entry name" value="Nematode_rcpt-like_delta"/>
</dbReference>
<comment type="similarity">
    <text evidence="2">Belongs to the nematode receptor-like protein srd family.</text>
</comment>
<dbReference type="AlphaFoldDB" id="A0A3P8AL68"/>
<feature type="transmembrane region" description="Helical" evidence="6">
    <location>
        <begin position="89"/>
        <end position="118"/>
    </location>
</feature>
<feature type="transmembrane region" description="Helical" evidence="6">
    <location>
        <begin position="45"/>
        <end position="69"/>
    </location>
</feature>
<evidence type="ECO:0000313" key="7">
    <source>
        <dbReference type="EMBL" id="VDO96524.1"/>
    </source>
</evidence>
<dbReference type="Proteomes" id="UP000050761">
    <property type="component" value="Unassembled WGS sequence"/>
</dbReference>
<gene>
    <name evidence="7" type="ORF">HPBE_LOCUS13538</name>
</gene>
<reference evidence="7 8" key="1">
    <citation type="submission" date="2018-11" db="EMBL/GenBank/DDBJ databases">
        <authorList>
            <consortium name="Pathogen Informatics"/>
        </authorList>
    </citation>
    <scope>NUCLEOTIDE SEQUENCE [LARGE SCALE GENOMIC DNA]</scope>
</reference>
<keyword evidence="5 6" id="KW-0472">Membrane</keyword>
<feature type="transmembrane region" description="Helical" evidence="6">
    <location>
        <begin position="219"/>
        <end position="241"/>
    </location>
</feature>
<dbReference type="SUPFAM" id="SSF81321">
    <property type="entry name" value="Family A G protein-coupled receptor-like"/>
    <property type="match status" value="1"/>
</dbReference>
<dbReference type="PANTHER" id="PTHR22945:SF16">
    <property type="entry name" value="SERPENTINE RECEPTOR CLASS DELTA-32"/>
    <property type="match status" value="1"/>
</dbReference>
<sequence length="289" mass="32555">MYLTIADTLYLSVATLFGSSGMCCNSALLYLIIWRSPSYLTPYRIFLANTAITQLLYSAAFMVVAPRLIAYDMRMVIIYLGPVQHFGPWWSYFMFVVMLHFAVNSFISIMLSMVFRWLCLKTLRFPTEAAVLMCVVGYLIPFSMVVSAPIIKIVSDPETNSRYLNYSVPDLSKYTTAVGTEVMQALTMQSLVPLISFFPASTMYVMAQFSVISCHMVSYFIIPCLSLSVFVDPIITIYYVVPFRQHIRRALGMRDYNTTLTLTTPGTTPVHDTLGANSTGVLKSRSSLF</sequence>
<dbReference type="EMBL" id="UZAH01027959">
    <property type="protein sequence ID" value="VDO96524.1"/>
    <property type="molecule type" value="Genomic_DNA"/>
</dbReference>
<keyword evidence="8" id="KW-1185">Reference proteome</keyword>
<evidence type="ECO:0000256" key="1">
    <source>
        <dbReference type="ARBA" id="ARBA00004141"/>
    </source>
</evidence>